<evidence type="ECO:0000313" key="2">
    <source>
        <dbReference type="Proteomes" id="UP000012174"/>
    </source>
</evidence>
<name>M7SVH8_EUTLA</name>
<proteinExistence type="predicted"/>
<protein>
    <submittedName>
        <fullName evidence="1">Putative zinc finger c2h2-type protein</fullName>
    </submittedName>
</protein>
<dbReference type="AlphaFoldDB" id="M7SVH8"/>
<dbReference type="OrthoDB" id="8117402at2759"/>
<dbReference type="KEGG" id="ela:UCREL1_2373"/>
<dbReference type="eggNOG" id="KOG1721">
    <property type="taxonomic scope" value="Eukaryota"/>
</dbReference>
<dbReference type="EMBL" id="KB705830">
    <property type="protein sequence ID" value="EMR70589.1"/>
    <property type="molecule type" value="Genomic_DNA"/>
</dbReference>
<dbReference type="Proteomes" id="UP000012174">
    <property type="component" value="Unassembled WGS sequence"/>
</dbReference>
<accession>M7SVH8</accession>
<sequence length="313" mass="34616">MQFLMSEAPDADLITALSKSPMATMSILTNLDVLVRDFTRCYYQLPPNPSDPSAFHILTQSQNRQINTALLAISDVLKERAANATLESEQASWHACQILALSVKLSLCRPDDLLLGGIVESRVFASLVTATHLTLGSYFSIKRATQGPMRPIARDDGMIAVADELTTALSSISGLRPELAVREAPWITAASYRVLLNVWRTLRTVVASTREKLEKSYAEEGLLSSCSLGPNWVVFNLIMEAVLQHDRHPDTPRKQARLWVVDRRNLVALLDDSETTLMDLIVRVCKSRNVWTIGPSMATIVEEIIATNSSSHS</sequence>
<reference evidence="2" key="1">
    <citation type="journal article" date="2013" name="Genome Announc.">
        <title>Draft genome sequence of the grapevine dieback fungus Eutypa lata UCR-EL1.</title>
        <authorList>
            <person name="Blanco-Ulate B."/>
            <person name="Rolshausen P.E."/>
            <person name="Cantu D."/>
        </authorList>
    </citation>
    <scope>NUCLEOTIDE SEQUENCE [LARGE SCALE GENOMIC DNA]</scope>
    <source>
        <strain evidence="2">UCR-EL1</strain>
    </source>
</reference>
<dbReference type="HOGENOM" id="CLU_959806_0_0_1"/>
<dbReference type="OMA" id="QASWHAC"/>
<gene>
    <name evidence="1" type="ORF">UCREL1_2373</name>
</gene>
<evidence type="ECO:0000313" key="1">
    <source>
        <dbReference type="EMBL" id="EMR70589.1"/>
    </source>
</evidence>
<organism evidence="1 2">
    <name type="scientific">Eutypa lata (strain UCR-EL1)</name>
    <name type="common">Grapevine dieback disease fungus</name>
    <name type="synonym">Eutypa armeniacae</name>
    <dbReference type="NCBI Taxonomy" id="1287681"/>
    <lineage>
        <taxon>Eukaryota</taxon>
        <taxon>Fungi</taxon>
        <taxon>Dikarya</taxon>
        <taxon>Ascomycota</taxon>
        <taxon>Pezizomycotina</taxon>
        <taxon>Sordariomycetes</taxon>
        <taxon>Xylariomycetidae</taxon>
        <taxon>Xylariales</taxon>
        <taxon>Diatrypaceae</taxon>
        <taxon>Eutypa</taxon>
    </lineage>
</organism>
<keyword evidence="2" id="KW-1185">Reference proteome</keyword>